<evidence type="ECO:0000313" key="1">
    <source>
        <dbReference type="EMBL" id="PEN13921.1"/>
    </source>
</evidence>
<reference evidence="1 2" key="1">
    <citation type="submission" date="2017-10" db="EMBL/GenBank/DDBJ databases">
        <title>Draft genome of Longibacter Salinarum.</title>
        <authorList>
            <person name="Goh K.M."/>
            <person name="Shamsir M.S."/>
            <person name="Lim S.W."/>
        </authorList>
    </citation>
    <scope>NUCLEOTIDE SEQUENCE [LARGE SCALE GENOMIC DNA]</scope>
    <source>
        <strain evidence="1 2">KCTC 52045</strain>
    </source>
</reference>
<dbReference type="Proteomes" id="UP000220102">
    <property type="component" value="Unassembled WGS sequence"/>
</dbReference>
<protein>
    <submittedName>
        <fullName evidence="1">Uncharacterized protein</fullName>
    </submittedName>
</protein>
<dbReference type="AlphaFoldDB" id="A0A2A8CZ88"/>
<evidence type="ECO:0000313" key="2">
    <source>
        <dbReference type="Proteomes" id="UP000220102"/>
    </source>
</evidence>
<proteinExistence type="predicted"/>
<sequence length="200" mass="21502">MHHLRSTWLSRIVVAVLVASMVPLLAFQMPERTYQADQHASWLRSQLSVQLEASAASAVDRALDMAAEESPGSLRGYTAAFATAYEQLVASSHAAADVLEADRLPSLSALFATTDVDAATLFSHLRYRAMQGTPPAVLPRFQATPSAPVPSDSPRVLGTSPAKHFPPVPCIDSADALFETPARVWSVLLRTLWSAQPLGP</sequence>
<dbReference type="EMBL" id="PDEQ01000003">
    <property type="protein sequence ID" value="PEN13921.1"/>
    <property type="molecule type" value="Genomic_DNA"/>
</dbReference>
<comment type="caution">
    <text evidence="1">The sequence shown here is derived from an EMBL/GenBank/DDBJ whole genome shotgun (WGS) entry which is preliminary data.</text>
</comment>
<dbReference type="RefSeq" id="WP_098075083.1">
    <property type="nucleotide sequence ID" value="NZ_PDEQ01000003.1"/>
</dbReference>
<accession>A0A2A8CZ88</accession>
<keyword evidence="2" id="KW-1185">Reference proteome</keyword>
<organism evidence="1 2">
    <name type="scientific">Longibacter salinarum</name>
    <dbReference type="NCBI Taxonomy" id="1850348"/>
    <lineage>
        <taxon>Bacteria</taxon>
        <taxon>Pseudomonadati</taxon>
        <taxon>Rhodothermota</taxon>
        <taxon>Rhodothermia</taxon>
        <taxon>Rhodothermales</taxon>
        <taxon>Salisaetaceae</taxon>
        <taxon>Longibacter</taxon>
    </lineage>
</organism>
<name>A0A2A8CZ88_9BACT</name>
<gene>
    <name evidence="1" type="ORF">CRI94_07650</name>
</gene>